<proteinExistence type="predicted"/>
<evidence type="ECO:0000313" key="5">
    <source>
        <dbReference type="Proteomes" id="UP000001070"/>
    </source>
</evidence>
<protein>
    <submittedName>
        <fullName evidence="4">GH15835</fullName>
    </submittedName>
</protein>
<dbReference type="HOGENOM" id="CLU_065450_7_3_1"/>
<dbReference type="AlphaFoldDB" id="B4IZT4"/>
<dbReference type="PhylomeDB" id="B4IZT4"/>
<name>B4IZT4_DROGR</name>
<dbReference type="Pfam" id="PF00379">
    <property type="entry name" value="Chitin_bind_4"/>
    <property type="match status" value="1"/>
</dbReference>
<dbReference type="InterPro" id="IPR050468">
    <property type="entry name" value="Cuticle_Struct_Prot"/>
</dbReference>
<evidence type="ECO:0000313" key="4">
    <source>
        <dbReference type="EMBL" id="EDV95669.1"/>
    </source>
</evidence>
<dbReference type="STRING" id="7222.B4IZT4"/>
<dbReference type="PANTHER" id="PTHR10380">
    <property type="entry name" value="CUTICLE PROTEIN"/>
    <property type="match status" value="1"/>
</dbReference>
<keyword evidence="1 2" id="KW-0193">Cuticle</keyword>
<dbReference type="InterPro" id="IPR031311">
    <property type="entry name" value="CHIT_BIND_RR_consensus"/>
</dbReference>
<dbReference type="eggNOG" id="ENOG502ST8A">
    <property type="taxonomic scope" value="Eukaryota"/>
</dbReference>
<dbReference type="Proteomes" id="UP000001070">
    <property type="component" value="Unassembled WGS sequence"/>
</dbReference>
<dbReference type="GO" id="GO:0062129">
    <property type="term" value="C:chitin-based extracellular matrix"/>
    <property type="evidence" value="ECO:0007669"/>
    <property type="project" value="TreeGrafter"/>
</dbReference>
<feature type="signal peptide" evidence="3">
    <location>
        <begin position="1"/>
        <end position="22"/>
    </location>
</feature>
<dbReference type="FunCoup" id="B4IZT4">
    <property type="interactions" value="36"/>
</dbReference>
<dbReference type="KEGG" id="dgr:6558440"/>
<dbReference type="InterPro" id="IPR000618">
    <property type="entry name" value="Insect_cuticle"/>
</dbReference>
<feature type="chain" id="PRO_5002811321" evidence="3">
    <location>
        <begin position="23"/>
        <end position="114"/>
    </location>
</feature>
<evidence type="ECO:0000256" key="1">
    <source>
        <dbReference type="ARBA" id="ARBA00022460"/>
    </source>
</evidence>
<dbReference type="PANTHER" id="PTHR10380:SF218">
    <property type="entry name" value="ADULT CUTICLE PROTEIN 65AA-RELATED"/>
    <property type="match status" value="1"/>
</dbReference>
<dbReference type="EMBL" id="CH916366">
    <property type="protein sequence ID" value="EDV95669.1"/>
    <property type="molecule type" value="Genomic_DNA"/>
</dbReference>
<dbReference type="OrthoDB" id="7255276at2759"/>
<evidence type="ECO:0000256" key="3">
    <source>
        <dbReference type="SAM" id="SignalP"/>
    </source>
</evidence>
<gene>
    <name evidence="4" type="primary">Dgri\GH15835</name>
    <name evidence="4" type="ORF">Dgri_GH15835</name>
</gene>
<reference evidence="4 5" key="1">
    <citation type="journal article" date="2007" name="Nature">
        <title>Evolution of genes and genomes on the Drosophila phylogeny.</title>
        <authorList>
            <consortium name="Drosophila 12 Genomes Consortium"/>
            <person name="Clark A.G."/>
            <person name="Eisen M.B."/>
            <person name="Smith D.R."/>
            <person name="Bergman C.M."/>
            <person name="Oliver B."/>
            <person name="Markow T.A."/>
            <person name="Kaufman T.C."/>
            <person name="Kellis M."/>
            <person name="Gelbart W."/>
            <person name="Iyer V.N."/>
            <person name="Pollard D.A."/>
            <person name="Sackton T.B."/>
            <person name="Larracuente A.M."/>
            <person name="Singh N.D."/>
            <person name="Abad J.P."/>
            <person name="Abt D.N."/>
            <person name="Adryan B."/>
            <person name="Aguade M."/>
            <person name="Akashi H."/>
            <person name="Anderson W.W."/>
            <person name="Aquadro C.F."/>
            <person name="Ardell D.H."/>
            <person name="Arguello R."/>
            <person name="Artieri C.G."/>
            <person name="Barbash D.A."/>
            <person name="Barker D."/>
            <person name="Barsanti P."/>
            <person name="Batterham P."/>
            <person name="Batzoglou S."/>
            <person name="Begun D."/>
            <person name="Bhutkar A."/>
            <person name="Blanco E."/>
            <person name="Bosak S.A."/>
            <person name="Bradley R.K."/>
            <person name="Brand A.D."/>
            <person name="Brent M.R."/>
            <person name="Brooks A.N."/>
            <person name="Brown R.H."/>
            <person name="Butlin R.K."/>
            <person name="Caggese C."/>
            <person name="Calvi B.R."/>
            <person name="Bernardo de Carvalho A."/>
            <person name="Caspi A."/>
            <person name="Castrezana S."/>
            <person name="Celniker S.E."/>
            <person name="Chang J.L."/>
            <person name="Chapple C."/>
            <person name="Chatterji S."/>
            <person name="Chinwalla A."/>
            <person name="Civetta A."/>
            <person name="Clifton S.W."/>
            <person name="Comeron J.M."/>
            <person name="Costello J.C."/>
            <person name="Coyne J.A."/>
            <person name="Daub J."/>
            <person name="David R.G."/>
            <person name="Delcher A.L."/>
            <person name="Delehaunty K."/>
            <person name="Do C.B."/>
            <person name="Ebling H."/>
            <person name="Edwards K."/>
            <person name="Eickbush T."/>
            <person name="Evans J.D."/>
            <person name="Filipski A."/>
            <person name="Findeiss S."/>
            <person name="Freyhult E."/>
            <person name="Fulton L."/>
            <person name="Fulton R."/>
            <person name="Garcia A.C."/>
            <person name="Gardiner A."/>
            <person name="Garfield D.A."/>
            <person name="Garvin B.E."/>
            <person name="Gibson G."/>
            <person name="Gilbert D."/>
            <person name="Gnerre S."/>
            <person name="Godfrey J."/>
            <person name="Good R."/>
            <person name="Gotea V."/>
            <person name="Gravely B."/>
            <person name="Greenberg A.J."/>
            <person name="Griffiths-Jones S."/>
            <person name="Gross S."/>
            <person name="Guigo R."/>
            <person name="Gustafson E.A."/>
            <person name="Haerty W."/>
            <person name="Hahn M.W."/>
            <person name="Halligan D.L."/>
            <person name="Halpern A.L."/>
            <person name="Halter G.M."/>
            <person name="Han M.V."/>
            <person name="Heger A."/>
            <person name="Hillier L."/>
            <person name="Hinrichs A.S."/>
            <person name="Holmes I."/>
            <person name="Hoskins R.A."/>
            <person name="Hubisz M.J."/>
            <person name="Hultmark D."/>
            <person name="Huntley M.A."/>
            <person name="Jaffe D.B."/>
            <person name="Jagadeeshan S."/>
            <person name="Jeck W.R."/>
            <person name="Johnson J."/>
            <person name="Jones C.D."/>
            <person name="Jordan W.C."/>
            <person name="Karpen G.H."/>
            <person name="Kataoka E."/>
            <person name="Keightley P.D."/>
            <person name="Kheradpour P."/>
            <person name="Kirkness E.F."/>
            <person name="Koerich L.B."/>
            <person name="Kristiansen K."/>
            <person name="Kudrna D."/>
            <person name="Kulathinal R.J."/>
            <person name="Kumar S."/>
            <person name="Kwok R."/>
            <person name="Lander E."/>
            <person name="Langley C.H."/>
            <person name="Lapoint R."/>
            <person name="Lazzaro B.P."/>
            <person name="Lee S.J."/>
            <person name="Levesque L."/>
            <person name="Li R."/>
            <person name="Lin C.F."/>
            <person name="Lin M.F."/>
            <person name="Lindblad-Toh K."/>
            <person name="Llopart A."/>
            <person name="Long M."/>
            <person name="Low L."/>
            <person name="Lozovsky E."/>
            <person name="Lu J."/>
            <person name="Luo M."/>
            <person name="Machado C.A."/>
            <person name="Makalowski W."/>
            <person name="Marzo M."/>
            <person name="Matsuda M."/>
            <person name="Matzkin L."/>
            <person name="McAllister B."/>
            <person name="McBride C.S."/>
            <person name="McKernan B."/>
            <person name="McKernan K."/>
            <person name="Mendez-Lago M."/>
            <person name="Minx P."/>
            <person name="Mollenhauer M.U."/>
            <person name="Montooth K."/>
            <person name="Mount S.M."/>
            <person name="Mu X."/>
            <person name="Myers E."/>
            <person name="Negre B."/>
            <person name="Newfeld S."/>
            <person name="Nielsen R."/>
            <person name="Noor M.A."/>
            <person name="O'Grady P."/>
            <person name="Pachter L."/>
            <person name="Papaceit M."/>
            <person name="Parisi M.J."/>
            <person name="Parisi M."/>
            <person name="Parts L."/>
            <person name="Pedersen J.S."/>
            <person name="Pesole G."/>
            <person name="Phillippy A.M."/>
            <person name="Ponting C.P."/>
            <person name="Pop M."/>
            <person name="Porcelli D."/>
            <person name="Powell J.R."/>
            <person name="Prohaska S."/>
            <person name="Pruitt K."/>
            <person name="Puig M."/>
            <person name="Quesneville H."/>
            <person name="Ram K.R."/>
            <person name="Rand D."/>
            <person name="Rasmussen M.D."/>
            <person name="Reed L.K."/>
            <person name="Reenan R."/>
            <person name="Reily A."/>
            <person name="Remington K.A."/>
            <person name="Rieger T.T."/>
            <person name="Ritchie M.G."/>
            <person name="Robin C."/>
            <person name="Rogers Y.H."/>
            <person name="Rohde C."/>
            <person name="Rozas J."/>
            <person name="Rubenfield M.J."/>
            <person name="Ruiz A."/>
            <person name="Russo S."/>
            <person name="Salzberg S.L."/>
            <person name="Sanchez-Gracia A."/>
            <person name="Saranga D.J."/>
            <person name="Sato H."/>
            <person name="Schaeffer S.W."/>
            <person name="Schatz M.C."/>
            <person name="Schlenke T."/>
            <person name="Schwartz R."/>
            <person name="Segarra C."/>
            <person name="Singh R.S."/>
            <person name="Sirot L."/>
            <person name="Sirota M."/>
            <person name="Sisneros N.B."/>
            <person name="Smith C.D."/>
            <person name="Smith T.F."/>
            <person name="Spieth J."/>
            <person name="Stage D.E."/>
            <person name="Stark A."/>
            <person name="Stephan W."/>
            <person name="Strausberg R.L."/>
            <person name="Strempel S."/>
            <person name="Sturgill D."/>
            <person name="Sutton G."/>
            <person name="Sutton G.G."/>
            <person name="Tao W."/>
            <person name="Teichmann S."/>
            <person name="Tobari Y.N."/>
            <person name="Tomimura Y."/>
            <person name="Tsolas J.M."/>
            <person name="Valente V.L."/>
            <person name="Venter E."/>
            <person name="Venter J.C."/>
            <person name="Vicario S."/>
            <person name="Vieira F.G."/>
            <person name="Vilella A.J."/>
            <person name="Villasante A."/>
            <person name="Walenz B."/>
            <person name="Wang J."/>
            <person name="Wasserman M."/>
            <person name="Watts T."/>
            <person name="Wilson D."/>
            <person name="Wilson R.K."/>
            <person name="Wing R.A."/>
            <person name="Wolfner M.F."/>
            <person name="Wong A."/>
            <person name="Wong G.K."/>
            <person name="Wu C.I."/>
            <person name="Wu G."/>
            <person name="Yamamoto D."/>
            <person name="Yang H.P."/>
            <person name="Yang S.P."/>
            <person name="Yorke J.A."/>
            <person name="Yoshida K."/>
            <person name="Zdobnov E."/>
            <person name="Zhang P."/>
            <person name="Zhang Y."/>
            <person name="Zimin A.V."/>
            <person name="Baldwin J."/>
            <person name="Abdouelleil A."/>
            <person name="Abdulkadir J."/>
            <person name="Abebe A."/>
            <person name="Abera B."/>
            <person name="Abreu J."/>
            <person name="Acer S.C."/>
            <person name="Aftuck L."/>
            <person name="Alexander A."/>
            <person name="An P."/>
            <person name="Anderson E."/>
            <person name="Anderson S."/>
            <person name="Arachi H."/>
            <person name="Azer M."/>
            <person name="Bachantsang P."/>
            <person name="Barry A."/>
            <person name="Bayul T."/>
            <person name="Berlin A."/>
            <person name="Bessette D."/>
            <person name="Bloom T."/>
            <person name="Blye J."/>
            <person name="Boguslavskiy L."/>
            <person name="Bonnet C."/>
            <person name="Boukhgalter B."/>
            <person name="Bourzgui I."/>
            <person name="Brown A."/>
            <person name="Cahill P."/>
            <person name="Channer S."/>
            <person name="Cheshatsang Y."/>
            <person name="Chuda L."/>
            <person name="Citroen M."/>
            <person name="Collymore A."/>
            <person name="Cooke P."/>
            <person name="Costello M."/>
            <person name="D'Aco K."/>
            <person name="Daza R."/>
            <person name="De Haan G."/>
            <person name="DeGray S."/>
            <person name="DeMaso C."/>
            <person name="Dhargay N."/>
            <person name="Dooley K."/>
            <person name="Dooley E."/>
            <person name="Doricent M."/>
            <person name="Dorje P."/>
            <person name="Dorjee K."/>
            <person name="Dupes A."/>
            <person name="Elong R."/>
            <person name="Falk J."/>
            <person name="Farina A."/>
            <person name="Faro S."/>
            <person name="Ferguson D."/>
            <person name="Fisher S."/>
            <person name="Foley C.D."/>
            <person name="Franke A."/>
            <person name="Friedrich D."/>
            <person name="Gadbois L."/>
            <person name="Gearin G."/>
            <person name="Gearin C.R."/>
            <person name="Giannoukos G."/>
            <person name="Goode T."/>
            <person name="Graham J."/>
            <person name="Grandbois E."/>
            <person name="Grewal S."/>
            <person name="Gyaltsen K."/>
            <person name="Hafez N."/>
            <person name="Hagos B."/>
            <person name="Hall J."/>
            <person name="Henson C."/>
            <person name="Hollinger A."/>
            <person name="Honan T."/>
            <person name="Huard M.D."/>
            <person name="Hughes L."/>
            <person name="Hurhula B."/>
            <person name="Husby M.E."/>
            <person name="Kamat A."/>
            <person name="Kanga B."/>
            <person name="Kashin S."/>
            <person name="Khazanovich D."/>
            <person name="Kisner P."/>
            <person name="Lance K."/>
            <person name="Lara M."/>
            <person name="Lee W."/>
            <person name="Lennon N."/>
            <person name="Letendre F."/>
            <person name="LeVine R."/>
            <person name="Lipovsky A."/>
            <person name="Liu X."/>
            <person name="Liu J."/>
            <person name="Liu S."/>
            <person name="Lokyitsang T."/>
            <person name="Lokyitsang Y."/>
            <person name="Lubonja R."/>
            <person name="Lui A."/>
            <person name="MacDonald P."/>
            <person name="Magnisalis V."/>
            <person name="Maru K."/>
            <person name="Matthews C."/>
            <person name="McCusker W."/>
            <person name="McDonough S."/>
            <person name="Mehta T."/>
            <person name="Meldrim J."/>
            <person name="Meneus L."/>
            <person name="Mihai O."/>
            <person name="Mihalev A."/>
            <person name="Mihova T."/>
            <person name="Mittelman R."/>
            <person name="Mlenga V."/>
            <person name="Montmayeur A."/>
            <person name="Mulrain L."/>
            <person name="Navidi A."/>
            <person name="Naylor J."/>
            <person name="Negash T."/>
            <person name="Nguyen T."/>
            <person name="Nguyen N."/>
            <person name="Nicol R."/>
            <person name="Norbu C."/>
            <person name="Norbu N."/>
            <person name="Novod N."/>
            <person name="O'Neill B."/>
            <person name="Osman S."/>
            <person name="Markiewicz E."/>
            <person name="Oyono O.L."/>
            <person name="Patti C."/>
            <person name="Phunkhang P."/>
            <person name="Pierre F."/>
            <person name="Priest M."/>
            <person name="Raghuraman S."/>
            <person name="Rege F."/>
            <person name="Reyes R."/>
            <person name="Rise C."/>
            <person name="Rogov P."/>
            <person name="Ross K."/>
            <person name="Ryan E."/>
            <person name="Settipalli S."/>
            <person name="Shea T."/>
            <person name="Sherpa N."/>
            <person name="Shi L."/>
            <person name="Shih D."/>
            <person name="Sparrow T."/>
            <person name="Spaulding J."/>
            <person name="Stalker J."/>
            <person name="Stange-Thomann N."/>
            <person name="Stavropoulos S."/>
            <person name="Stone C."/>
            <person name="Strader C."/>
            <person name="Tesfaye S."/>
            <person name="Thomson T."/>
            <person name="Thoulutsang Y."/>
            <person name="Thoulutsang D."/>
            <person name="Topham K."/>
            <person name="Topping I."/>
            <person name="Tsamla T."/>
            <person name="Vassiliev H."/>
            <person name="Vo A."/>
            <person name="Wangchuk T."/>
            <person name="Wangdi T."/>
            <person name="Weiand M."/>
            <person name="Wilkinson J."/>
            <person name="Wilson A."/>
            <person name="Yadav S."/>
            <person name="Young G."/>
            <person name="Yu Q."/>
            <person name="Zembek L."/>
            <person name="Zhong D."/>
            <person name="Zimmer A."/>
            <person name="Zwirko Z."/>
            <person name="Jaffe D.B."/>
            <person name="Alvarez P."/>
            <person name="Brockman W."/>
            <person name="Butler J."/>
            <person name="Chin C."/>
            <person name="Gnerre S."/>
            <person name="Grabherr M."/>
            <person name="Kleber M."/>
            <person name="Mauceli E."/>
            <person name="MacCallum I."/>
        </authorList>
    </citation>
    <scope>NUCLEOTIDE SEQUENCE [LARGE SCALE GENOMIC DNA]</scope>
    <source>
        <strain evidence="5">Tucson 15287-2541.00</strain>
    </source>
</reference>
<dbReference type="PROSITE" id="PS00233">
    <property type="entry name" value="CHIT_BIND_RR_1"/>
    <property type="match status" value="1"/>
</dbReference>
<keyword evidence="3" id="KW-0732">Signal</keyword>
<accession>B4IZT4</accession>
<dbReference type="GO" id="GO:0008010">
    <property type="term" value="F:structural constituent of chitin-based larval cuticle"/>
    <property type="evidence" value="ECO:0007669"/>
    <property type="project" value="TreeGrafter"/>
</dbReference>
<evidence type="ECO:0000256" key="2">
    <source>
        <dbReference type="PROSITE-ProRule" id="PRU00497"/>
    </source>
</evidence>
<dbReference type="InParanoid" id="B4IZT4"/>
<sequence length="114" mass="12308">MNYSFTVALAIVVACIFAGVHGAPPAPAAAAEAQVLRFDSEVQPESYKFAVETSDGKTHQEEGQLKNLGTEREAIAVRGFYTYVGDDGQTYTLNYVADENGFQPEGAHLPRPVQ</sequence>
<dbReference type="PRINTS" id="PR00947">
    <property type="entry name" value="CUTICLE"/>
</dbReference>
<dbReference type="PROSITE" id="PS51155">
    <property type="entry name" value="CHIT_BIND_RR_2"/>
    <property type="match status" value="1"/>
</dbReference>
<organism evidence="5">
    <name type="scientific">Drosophila grimshawi</name>
    <name type="common">Hawaiian fruit fly</name>
    <name type="synonym">Idiomyia grimshawi</name>
    <dbReference type="NCBI Taxonomy" id="7222"/>
    <lineage>
        <taxon>Eukaryota</taxon>
        <taxon>Metazoa</taxon>
        <taxon>Ecdysozoa</taxon>
        <taxon>Arthropoda</taxon>
        <taxon>Hexapoda</taxon>
        <taxon>Insecta</taxon>
        <taxon>Pterygota</taxon>
        <taxon>Neoptera</taxon>
        <taxon>Endopterygota</taxon>
        <taxon>Diptera</taxon>
        <taxon>Brachycera</taxon>
        <taxon>Muscomorpha</taxon>
        <taxon>Ephydroidea</taxon>
        <taxon>Drosophilidae</taxon>
        <taxon>Drosophila</taxon>
        <taxon>Hawaiian Drosophila</taxon>
    </lineage>
</organism>
<keyword evidence="5" id="KW-1185">Reference proteome</keyword>
<dbReference type="OMA" id="GFQPQEH"/>